<dbReference type="InterPro" id="IPR019888">
    <property type="entry name" value="Tscrpt_reg_AsnC-like"/>
</dbReference>
<feature type="domain" description="HTH asnC-type" evidence="4">
    <location>
        <begin position="2"/>
        <end position="63"/>
    </location>
</feature>
<dbReference type="InterPro" id="IPR000485">
    <property type="entry name" value="AsnC-type_HTH_dom"/>
</dbReference>
<evidence type="ECO:0000313" key="5">
    <source>
        <dbReference type="EMBL" id="SDU34925.1"/>
    </source>
</evidence>
<dbReference type="InterPro" id="IPR036390">
    <property type="entry name" value="WH_DNA-bd_sf"/>
</dbReference>
<protein>
    <submittedName>
        <fullName evidence="5">Transcriptional regulator, AsnC family</fullName>
    </submittedName>
</protein>
<dbReference type="InterPro" id="IPR036388">
    <property type="entry name" value="WH-like_DNA-bd_sf"/>
</dbReference>
<name>A0A1H2HT19_9GAMM</name>
<dbReference type="SUPFAM" id="SSF54909">
    <property type="entry name" value="Dimeric alpha+beta barrel"/>
    <property type="match status" value="1"/>
</dbReference>
<dbReference type="SUPFAM" id="SSF46785">
    <property type="entry name" value="Winged helix' DNA-binding domain"/>
    <property type="match status" value="1"/>
</dbReference>
<dbReference type="Pfam" id="PF13412">
    <property type="entry name" value="HTH_24"/>
    <property type="match status" value="1"/>
</dbReference>
<accession>A0A1H2HT19</accession>
<keyword evidence="3" id="KW-0804">Transcription</keyword>
<dbReference type="AlphaFoldDB" id="A0A1H2HT19"/>
<dbReference type="InterPro" id="IPR011008">
    <property type="entry name" value="Dimeric_a/b-barrel"/>
</dbReference>
<dbReference type="InterPro" id="IPR019887">
    <property type="entry name" value="Tscrpt_reg_AsnC/Lrp_C"/>
</dbReference>
<proteinExistence type="predicted"/>
<dbReference type="PROSITE" id="PS00519">
    <property type="entry name" value="HTH_ASNC_1"/>
    <property type="match status" value="1"/>
</dbReference>
<dbReference type="Gene3D" id="3.30.70.920">
    <property type="match status" value="1"/>
</dbReference>
<evidence type="ECO:0000259" key="4">
    <source>
        <dbReference type="PROSITE" id="PS50956"/>
    </source>
</evidence>
<evidence type="ECO:0000256" key="1">
    <source>
        <dbReference type="ARBA" id="ARBA00023015"/>
    </source>
</evidence>
<keyword evidence="2" id="KW-0238">DNA-binding</keyword>
<dbReference type="STRING" id="1245526.SAMN05216580_2506"/>
<dbReference type="PANTHER" id="PTHR30154:SF34">
    <property type="entry name" value="TRANSCRIPTIONAL REGULATOR AZLB"/>
    <property type="match status" value="1"/>
</dbReference>
<reference evidence="6" key="1">
    <citation type="submission" date="2016-10" db="EMBL/GenBank/DDBJ databases">
        <authorList>
            <person name="Varghese N."/>
            <person name="Submissions S."/>
        </authorList>
    </citation>
    <scope>NUCLEOTIDE SEQUENCE [LARGE SCALE GENOMIC DNA]</scope>
    <source>
        <strain evidence="6">CCTCC 2012022</strain>
    </source>
</reference>
<dbReference type="PANTHER" id="PTHR30154">
    <property type="entry name" value="LEUCINE-RESPONSIVE REGULATORY PROTEIN"/>
    <property type="match status" value="1"/>
</dbReference>
<dbReference type="Proteomes" id="UP000243063">
    <property type="component" value="Chromosome I"/>
</dbReference>
<evidence type="ECO:0000256" key="3">
    <source>
        <dbReference type="ARBA" id="ARBA00023163"/>
    </source>
</evidence>
<dbReference type="GO" id="GO:0043200">
    <property type="term" value="P:response to amino acid"/>
    <property type="evidence" value="ECO:0007669"/>
    <property type="project" value="TreeGrafter"/>
</dbReference>
<keyword evidence="1" id="KW-0805">Transcription regulation</keyword>
<dbReference type="InterPro" id="IPR011991">
    <property type="entry name" value="ArsR-like_HTH"/>
</dbReference>
<dbReference type="GO" id="GO:0006355">
    <property type="term" value="P:regulation of DNA-templated transcription"/>
    <property type="evidence" value="ECO:0007669"/>
    <property type="project" value="UniProtKB-ARBA"/>
</dbReference>
<sequence>MLDKFARQLLRELQRDARQTMQQLAEKVGLSTTPCWRRIKELEEEGVIRRYTVLVDREKVGLQNCVFAEVALSRHAGDVTAEFEAAVAATPEIVACYATTGKADYLIKVVTSDIKAYDQVLQQRIFRLPGVASVHTSVVLREVKDEVILPLG</sequence>
<evidence type="ECO:0000313" key="6">
    <source>
        <dbReference type="Proteomes" id="UP000243063"/>
    </source>
</evidence>
<dbReference type="RefSeq" id="WP_090215034.1">
    <property type="nucleotide sequence ID" value="NZ_LT629780.1"/>
</dbReference>
<dbReference type="Pfam" id="PF01037">
    <property type="entry name" value="AsnC_trans_reg"/>
    <property type="match status" value="1"/>
</dbReference>
<dbReference type="SMART" id="SM00344">
    <property type="entry name" value="HTH_ASNC"/>
    <property type="match status" value="1"/>
</dbReference>
<dbReference type="PRINTS" id="PR00033">
    <property type="entry name" value="HTHASNC"/>
</dbReference>
<dbReference type="InterPro" id="IPR019885">
    <property type="entry name" value="Tscrpt_reg_HTH_AsnC-type_CS"/>
</dbReference>
<dbReference type="OrthoDB" id="166264at2"/>
<dbReference type="CDD" id="cd00090">
    <property type="entry name" value="HTH_ARSR"/>
    <property type="match status" value="1"/>
</dbReference>
<organism evidence="5 6">
    <name type="scientific">Geopseudomonas guangdongensis</name>
    <dbReference type="NCBI Taxonomy" id="1245526"/>
    <lineage>
        <taxon>Bacteria</taxon>
        <taxon>Pseudomonadati</taxon>
        <taxon>Pseudomonadota</taxon>
        <taxon>Gammaproteobacteria</taxon>
        <taxon>Pseudomonadales</taxon>
        <taxon>Pseudomonadaceae</taxon>
        <taxon>Geopseudomonas</taxon>
    </lineage>
</organism>
<keyword evidence="6" id="KW-1185">Reference proteome</keyword>
<dbReference type="Gene3D" id="1.10.10.10">
    <property type="entry name" value="Winged helix-like DNA-binding domain superfamily/Winged helix DNA-binding domain"/>
    <property type="match status" value="1"/>
</dbReference>
<evidence type="ECO:0000256" key="2">
    <source>
        <dbReference type="ARBA" id="ARBA00023125"/>
    </source>
</evidence>
<dbReference type="EMBL" id="LT629780">
    <property type="protein sequence ID" value="SDU34925.1"/>
    <property type="molecule type" value="Genomic_DNA"/>
</dbReference>
<gene>
    <name evidence="5" type="ORF">SAMN05216580_2506</name>
</gene>
<dbReference type="GO" id="GO:0005829">
    <property type="term" value="C:cytosol"/>
    <property type="evidence" value="ECO:0007669"/>
    <property type="project" value="TreeGrafter"/>
</dbReference>
<dbReference type="GO" id="GO:0043565">
    <property type="term" value="F:sequence-specific DNA binding"/>
    <property type="evidence" value="ECO:0007669"/>
    <property type="project" value="InterPro"/>
</dbReference>
<dbReference type="PROSITE" id="PS50956">
    <property type="entry name" value="HTH_ASNC_2"/>
    <property type="match status" value="1"/>
</dbReference>